<protein>
    <submittedName>
        <fullName evidence="1">Uncharacterized protein</fullName>
    </submittedName>
</protein>
<dbReference type="Proteomes" id="UP000075636">
    <property type="component" value="Unassembled WGS sequence"/>
</dbReference>
<evidence type="ECO:0000313" key="2">
    <source>
        <dbReference type="Proteomes" id="UP000075636"/>
    </source>
</evidence>
<dbReference type="AlphaFoldDB" id="A0A149TMP2"/>
<accession>A0A149TMP2</accession>
<dbReference type="OrthoDB" id="7280012at2"/>
<dbReference type="EMBL" id="LHZR01000083">
    <property type="protein sequence ID" value="KXV50231.1"/>
    <property type="molecule type" value="Genomic_DNA"/>
</dbReference>
<name>A0A149TMP2_9PROT</name>
<gene>
    <name evidence="1" type="ORF">AD945_02415</name>
</gene>
<comment type="caution">
    <text evidence="1">The sequence shown here is derived from an EMBL/GenBank/DDBJ whole genome shotgun (WGS) entry which is preliminary data.</text>
</comment>
<evidence type="ECO:0000313" key="1">
    <source>
        <dbReference type="EMBL" id="KXV50231.1"/>
    </source>
</evidence>
<sequence>MLYRVIIRDLAVAALKCADTMAGENVFVGRSLPIGERNLPALYLQIYEDRGESPGPAQVQFERTSTMGIRGYVSAGTPSKVEALLDRFAEEIELALMRDVPLQAAICQVSEFSTATEVTSEGSAHIGEFKMILGLQYIETYPPDGVPLTEIDATLRTADQPVFAGMTVEFPSE</sequence>
<reference evidence="1 2" key="1">
    <citation type="submission" date="2015-06" db="EMBL/GenBank/DDBJ databases">
        <title>Improved classification and identification of acetic acid bacteria using matrix-assisted laser desorption/ionization time-of-flight mass spectrometry; Gluconobacter nephelii and Gluconobacter uchimurae are later heterotypic synonyms of Gluconobacter japonicus and Gluconobacter oxydans, respectively.</title>
        <authorList>
            <person name="Li L."/>
            <person name="Cleenwerck I."/>
            <person name="De Vuyst L."/>
            <person name="Vandamme P."/>
        </authorList>
    </citation>
    <scope>NUCLEOTIDE SEQUENCE [LARGE SCALE GENOMIC DNA]</scope>
    <source>
        <strain evidence="1 2">LMG 1768</strain>
    </source>
</reference>
<dbReference type="RefSeq" id="WP_062106178.1">
    <property type="nucleotide sequence ID" value="NZ_LHZR01000083.1"/>
</dbReference>
<proteinExistence type="predicted"/>
<organism evidence="1 2">
    <name type="scientific">Gluconobacter albidus</name>
    <dbReference type="NCBI Taxonomy" id="318683"/>
    <lineage>
        <taxon>Bacteria</taxon>
        <taxon>Pseudomonadati</taxon>
        <taxon>Pseudomonadota</taxon>
        <taxon>Alphaproteobacteria</taxon>
        <taxon>Acetobacterales</taxon>
        <taxon>Acetobacteraceae</taxon>
        <taxon>Gluconobacter</taxon>
    </lineage>
</organism>
<dbReference type="PATRIC" id="fig|318683.6.peg.3394"/>